<comment type="caution">
    <text evidence="2">The sequence shown here is derived from an EMBL/GenBank/DDBJ whole genome shotgun (WGS) entry which is preliminary data.</text>
</comment>
<organism evidence="2 3">
    <name type="scientific">Wenzhouxiangella sediminis</name>
    <dbReference type="NCBI Taxonomy" id="1792836"/>
    <lineage>
        <taxon>Bacteria</taxon>
        <taxon>Pseudomonadati</taxon>
        <taxon>Pseudomonadota</taxon>
        <taxon>Gammaproteobacteria</taxon>
        <taxon>Chromatiales</taxon>
        <taxon>Wenzhouxiangellaceae</taxon>
        <taxon>Wenzhouxiangella</taxon>
    </lineage>
</organism>
<protein>
    <submittedName>
        <fullName evidence="2">Right-handed parallel beta-helix repeat-containing protein</fullName>
    </submittedName>
</protein>
<evidence type="ECO:0000313" key="3">
    <source>
        <dbReference type="Proteomes" id="UP000260351"/>
    </source>
</evidence>
<sequence>MNKWILLPTLCLMAVSFPAVAIDGVIEMNDDCAAFGCFTGDDPGYPITITASGSYRLTSDLTTGSVNTTLVQVTADSVSIDLNGFSVAGPVTCSGSSVSCSASGSGYGIDANGRENITIRNGTVRGVGNDGIRVCRGARLADLIAAENGDRGIDAQCPGARLTNIAARENGGNGISLGFGTSYLTDSTVYNNGGQGVFGGYCGNVLMGGNDGGNSCVAIAPNRCDTATDCD</sequence>
<accession>A0A3E1K558</accession>
<keyword evidence="3" id="KW-1185">Reference proteome</keyword>
<dbReference type="Gene3D" id="2.160.20.10">
    <property type="entry name" value="Single-stranded right-handed beta-helix, Pectin lyase-like"/>
    <property type="match status" value="1"/>
</dbReference>
<feature type="signal peptide" evidence="1">
    <location>
        <begin position="1"/>
        <end position="21"/>
    </location>
</feature>
<reference evidence="2 3" key="1">
    <citation type="submission" date="2018-08" db="EMBL/GenBank/DDBJ databases">
        <title>Wenzhouxiangella salilacus sp. nov., a novel bacterium isolated from a saline lake in Xinjiang Province, China.</title>
        <authorList>
            <person name="Han S."/>
        </authorList>
    </citation>
    <scope>NUCLEOTIDE SEQUENCE [LARGE SCALE GENOMIC DNA]</scope>
    <source>
        <strain evidence="2 3">XDB06</strain>
    </source>
</reference>
<dbReference type="OrthoDB" id="7329412at2"/>
<dbReference type="EMBL" id="QUZK01000052">
    <property type="protein sequence ID" value="RFF29155.1"/>
    <property type="molecule type" value="Genomic_DNA"/>
</dbReference>
<evidence type="ECO:0000256" key="1">
    <source>
        <dbReference type="SAM" id="SignalP"/>
    </source>
</evidence>
<dbReference type="RefSeq" id="WP_116651961.1">
    <property type="nucleotide sequence ID" value="NZ_QUZK01000052.1"/>
</dbReference>
<dbReference type="SUPFAM" id="SSF51126">
    <property type="entry name" value="Pectin lyase-like"/>
    <property type="match status" value="1"/>
</dbReference>
<evidence type="ECO:0000313" key="2">
    <source>
        <dbReference type="EMBL" id="RFF29155.1"/>
    </source>
</evidence>
<feature type="chain" id="PRO_5017541864" evidence="1">
    <location>
        <begin position="22"/>
        <end position="231"/>
    </location>
</feature>
<dbReference type="InterPro" id="IPR012334">
    <property type="entry name" value="Pectin_lyas_fold"/>
</dbReference>
<keyword evidence="1" id="KW-0732">Signal</keyword>
<dbReference type="InterPro" id="IPR011050">
    <property type="entry name" value="Pectin_lyase_fold/virulence"/>
</dbReference>
<proteinExistence type="predicted"/>
<dbReference type="Proteomes" id="UP000260351">
    <property type="component" value="Unassembled WGS sequence"/>
</dbReference>
<gene>
    <name evidence="2" type="ORF">DZC52_14995</name>
</gene>
<dbReference type="AlphaFoldDB" id="A0A3E1K558"/>
<name>A0A3E1K558_9GAMM</name>